<sequence>MNEQTIAAMLAALNPDIVAKLRLAIELGKWPGGERLTREQRETCMQAMLAWELKNLPPHERTGYIDRGTKQDGEICGDDSKHEHQAADEQLLKIIQ</sequence>
<organism evidence="1 2">
    <name type="scientific">Fluviicoccus keumensis</name>
    <dbReference type="NCBI Taxonomy" id="1435465"/>
    <lineage>
        <taxon>Bacteria</taxon>
        <taxon>Pseudomonadati</taxon>
        <taxon>Pseudomonadota</taxon>
        <taxon>Gammaproteobacteria</taxon>
        <taxon>Moraxellales</taxon>
        <taxon>Moraxellaceae</taxon>
        <taxon>Fluviicoccus</taxon>
    </lineage>
</organism>
<dbReference type="Pfam" id="PF07023">
    <property type="entry name" value="DUF1315"/>
    <property type="match status" value="1"/>
</dbReference>
<reference evidence="1 2" key="1">
    <citation type="submission" date="2019-02" db="EMBL/GenBank/DDBJ databases">
        <title>Genomic Encyclopedia of Type Strains, Phase IV (KMG-IV): sequencing the most valuable type-strain genomes for metagenomic binning, comparative biology and taxonomic classification.</title>
        <authorList>
            <person name="Goeker M."/>
        </authorList>
    </citation>
    <scope>NUCLEOTIDE SEQUENCE [LARGE SCALE GENOMIC DNA]</scope>
    <source>
        <strain evidence="1 2">DSM 105135</strain>
    </source>
</reference>
<evidence type="ECO:0000313" key="1">
    <source>
        <dbReference type="EMBL" id="RZU47233.1"/>
    </source>
</evidence>
<accession>A0A4Q7ZB96</accession>
<proteinExistence type="predicted"/>
<dbReference type="InterPro" id="IPR009749">
    <property type="entry name" value="DUF1315"/>
</dbReference>
<protein>
    <recommendedName>
        <fullName evidence="3">DUF1315 family protein</fullName>
    </recommendedName>
</protein>
<dbReference type="AlphaFoldDB" id="A0A4Q7ZB96"/>
<keyword evidence="2" id="KW-1185">Reference proteome</keyword>
<gene>
    <name evidence="1" type="ORF">EV700_1628</name>
</gene>
<name>A0A4Q7ZB96_9GAMM</name>
<evidence type="ECO:0008006" key="3">
    <source>
        <dbReference type="Google" id="ProtNLM"/>
    </source>
</evidence>
<comment type="caution">
    <text evidence="1">The sequence shown here is derived from an EMBL/GenBank/DDBJ whole genome shotgun (WGS) entry which is preliminary data.</text>
</comment>
<dbReference type="EMBL" id="SHKX01000011">
    <property type="protein sequence ID" value="RZU47233.1"/>
    <property type="molecule type" value="Genomic_DNA"/>
</dbReference>
<dbReference type="Proteomes" id="UP000292423">
    <property type="component" value="Unassembled WGS sequence"/>
</dbReference>
<evidence type="ECO:0000313" key="2">
    <source>
        <dbReference type="Proteomes" id="UP000292423"/>
    </source>
</evidence>